<dbReference type="CDD" id="cd02440">
    <property type="entry name" value="AdoMet_MTases"/>
    <property type="match status" value="1"/>
</dbReference>
<dbReference type="SUPFAM" id="SSF53335">
    <property type="entry name" value="S-adenosyl-L-methionine-dependent methyltransferases"/>
    <property type="match status" value="1"/>
</dbReference>
<protein>
    <submittedName>
        <fullName evidence="2">Methyltransferase family protein</fullName>
    </submittedName>
</protein>
<evidence type="ECO:0000313" key="2">
    <source>
        <dbReference type="EMBL" id="APX21984.1"/>
    </source>
</evidence>
<dbReference type="Gene3D" id="3.40.50.150">
    <property type="entry name" value="Vaccinia Virus protein VP39"/>
    <property type="match status" value="1"/>
</dbReference>
<feature type="domain" description="Methyltransferase type 12" evidence="1">
    <location>
        <begin position="59"/>
        <end position="154"/>
    </location>
</feature>
<dbReference type="KEGG" id="tpro:Ga0080559_TMP1188"/>
<dbReference type="Proteomes" id="UP000186559">
    <property type="component" value="Chromosome"/>
</dbReference>
<dbReference type="Pfam" id="PF08242">
    <property type="entry name" value="Methyltransf_12"/>
    <property type="match status" value="1"/>
</dbReference>
<dbReference type="InterPro" id="IPR013217">
    <property type="entry name" value="Methyltransf_12"/>
</dbReference>
<gene>
    <name evidence="2" type="ORF">Ga0080559_TMP1188</name>
</gene>
<name>A0A1U7D1F4_9RHOB</name>
<dbReference type="AlphaFoldDB" id="A0A1U7D1F4"/>
<keyword evidence="2" id="KW-0489">Methyltransferase</keyword>
<keyword evidence="2" id="KW-0808">Transferase</keyword>
<sequence length="408" mass="44102">MQAMVTVKEQYEAYPYPERDPQDEKSRLITGSPSHPLEMDHFLWKGQRDWSRPLRALVAGGGTGDGLIQLATVMAQAGRPAEITYLDLSTAAREIAEARAAARGLTSITFRTGSLLEAATLGPFDYIDCCGVLHHLPDPAEGFRALRAALAPGGGMGFMVYAPYGRSGVYPLQEAFGALFEGIAPEERLARAKRLVADLPEGHPFAANVNLGDHHESDAGFYDLLLHGQDRAFSVPELLGTLEQTGWALASFTTPAIYDLARITEPPQAMPAADRMAVAEKLRGTIRMHVAYAVADGSGPTVARGTNRQLVPHLRGVKRQALARAVAQGRSLPLRIGRLDAELTLPREAAAVLAGIDGRRTLDEIATGARMDPLTFGRLWARVEAELADWGLLLYSGLLRRRAGAPRS</sequence>
<keyword evidence="3" id="KW-1185">Reference proteome</keyword>
<dbReference type="InterPro" id="IPR029063">
    <property type="entry name" value="SAM-dependent_MTases_sf"/>
</dbReference>
<dbReference type="GO" id="GO:0008168">
    <property type="term" value="F:methyltransferase activity"/>
    <property type="evidence" value="ECO:0007669"/>
    <property type="project" value="UniProtKB-KW"/>
</dbReference>
<evidence type="ECO:0000313" key="3">
    <source>
        <dbReference type="Proteomes" id="UP000186559"/>
    </source>
</evidence>
<reference evidence="2 3" key="1">
    <citation type="submission" date="2016-03" db="EMBL/GenBank/DDBJ databases">
        <title>Deep-sea bacteria in the southern Pacific.</title>
        <authorList>
            <person name="Tang K."/>
        </authorList>
    </citation>
    <scope>NUCLEOTIDE SEQUENCE [LARGE SCALE GENOMIC DNA]</scope>
    <source>
        <strain evidence="2 3">JLT2016</strain>
    </source>
</reference>
<organism evidence="2 3">
    <name type="scientific">Salipiger profundus</name>
    <dbReference type="NCBI Taxonomy" id="1229727"/>
    <lineage>
        <taxon>Bacteria</taxon>
        <taxon>Pseudomonadati</taxon>
        <taxon>Pseudomonadota</taxon>
        <taxon>Alphaproteobacteria</taxon>
        <taxon>Rhodobacterales</taxon>
        <taxon>Roseobacteraceae</taxon>
        <taxon>Salipiger</taxon>
    </lineage>
</organism>
<evidence type="ECO:0000259" key="1">
    <source>
        <dbReference type="Pfam" id="PF08242"/>
    </source>
</evidence>
<accession>A0A1U7D1F4</accession>
<dbReference type="STRING" id="1229727.Ga0080559_TMP1188"/>
<proteinExistence type="predicted"/>
<dbReference type="EMBL" id="CP014796">
    <property type="protein sequence ID" value="APX21984.1"/>
    <property type="molecule type" value="Genomic_DNA"/>
</dbReference>
<dbReference type="GO" id="GO:0032259">
    <property type="term" value="P:methylation"/>
    <property type="evidence" value="ECO:0007669"/>
    <property type="project" value="UniProtKB-KW"/>
</dbReference>